<keyword evidence="3" id="KW-0328">Glycosyltransferase</keyword>
<dbReference type="EMBL" id="JAVRFF010000031">
    <property type="protein sequence ID" value="MDT0475543.1"/>
    <property type="molecule type" value="Genomic_DNA"/>
</dbReference>
<sequence length="638" mass="66597">MDSESRWARATAVGLPAAVMSAIGACGLDRGGMWRDEGVTFQVARRTVPQIWRLLHGVDAVHGLYYLLMHAVLAVRADEIALRLPSVCGAAAAAGLVGALGARLAGAWAGCAAGLLYAATPMVGYYAQEGRSYALVSAGVLAATLLLVRAVDGDGPWWAYAAVLAVSCLLHELAALAVCAHAVSLACARVRRGVWGRWACAVGAVGIVTLPLALVSRAQADQVAWLRTPGWGSAERLLRAFVPVPTGVVFWACVALALLGACAGPRALTGVALPLVLTPPALLIAVSRLRPMYDDRYVLYALAGLPLLTAGGLATLAGAVTHALRRRARPAAGRALPRRARPAPAPRTRPDRAPDDRARRRARPRTWAEPLTGAFTFLGSWADRRARPGTRADRPAGSLTFPGTRADRSAGSLTLPGTRADRPAGSLTLPGTWAGRRADARAPALAGVVALGLVVVPVLLLVGYALVPHRAGRAAAQRPDDLAALSWAAARQLRPGEPVLFLPAIGRRSALAYPAGFAAARDVALRESGARSGTLYGREVGAVELRRRLAGAHRLWVVAEPYALRPGPLPADPVERAKLALLRREFSPAGRGQAPVRGGASLRLYVRREPAARGPAVTAAGPPGPPVRPAGPPRPGPS</sequence>
<feature type="transmembrane region" description="Helical" evidence="2">
    <location>
        <begin position="157"/>
        <end position="186"/>
    </location>
</feature>
<feature type="region of interest" description="Disordered" evidence="1">
    <location>
        <begin position="612"/>
        <end position="638"/>
    </location>
</feature>
<feature type="transmembrane region" description="Helical" evidence="2">
    <location>
        <begin position="267"/>
        <end position="286"/>
    </location>
</feature>
<evidence type="ECO:0000313" key="4">
    <source>
        <dbReference type="Proteomes" id="UP001180489"/>
    </source>
</evidence>
<reference evidence="3" key="1">
    <citation type="submission" date="2024-05" db="EMBL/GenBank/DDBJ databases">
        <title>30 novel species of actinomycetes from the DSMZ collection.</title>
        <authorList>
            <person name="Nouioui I."/>
        </authorList>
    </citation>
    <scope>NUCLEOTIDE SEQUENCE</scope>
    <source>
        <strain evidence="3">DSM 41014</strain>
    </source>
</reference>
<feature type="compositionally biased region" description="Basic and acidic residues" evidence="1">
    <location>
        <begin position="348"/>
        <end position="358"/>
    </location>
</feature>
<dbReference type="RefSeq" id="WP_311636519.1">
    <property type="nucleotide sequence ID" value="NZ_JAVRFF010000031.1"/>
</dbReference>
<feature type="compositionally biased region" description="Low complexity" evidence="1">
    <location>
        <begin position="612"/>
        <end position="621"/>
    </location>
</feature>
<organism evidence="3 4">
    <name type="scientific">Streptomyces hintoniae</name>
    <dbReference type="NCBI Taxonomy" id="3075521"/>
    <lineage>
        <taxon>Bacteria</taxon>
        <taxon>Bacillati</taxon>
        <taxon>Actinomycetota</taxon>
        <taxon>Actinomycetes</taxon>
        <taxon>Kitasatosporales</taxon>
        <taxon>Streptomycetaceae</taxon>
        <taxon>Streptomyces</taxon>
    </lineage>
</organism>
<keyword evidence="2" id="KW-0812">Transmembrane</keyword>
<feature type="transmembrane region" description="Helical" evidence="2">
    <location>
        <begin position="198"/>
        <end position="220"/>
    </location>
</feature>
<feature type="region of interest" description="Disordered" evidence="1">
    <location>
        <begin position="386"/>
        <end position="426"/>
    </location>
</feature>
<feature type="compositionally biased region" description="Pro residues" evidence="1">
    <location>
        <begin position="622"/>
        <end position="638"/>
    </location>
</feature>
<dbReference type="PROSITE" id="PS51257">
    <property type="entry name" value="PROKAR_LIPOPROTEIN"/>
    <property type="match status" value="1"/>
</dbReference>
<accession>A0ABU2UR04</accession>
<feature type="transmembrane region" description="Helical" evidence="2">
    <location>
        <begin position="80"/>
        <end position="101"/>
    </location>
</feature>
<dbReference type="GO" id="GO:0016757">
    <property type="term" value="F:glycosyltransferase activity"/>
    <property type="evidence" value="ECO:0007669"/>
    <property type="project" value="UniProtKB-KW"/>
</dbReference>
<comment type="caution">
    <text evidence="3">The sequence shown here is derived from an EMBL/GenBank/DDBJ whole genome shotgun (WGS) entry which is preliminary data.</text>
</comment>
<feature type="region of interest" description="Disordered" evidence="1">
    <location>
        <begin position="328"/>
        <end position="365"/>
    </location>
</feature>
<keyword evidence="4" id="KW-1185">Reference proteome</keyword>
<feature type="transmembrane region" description="Helical" evidence="2">
    <location>
        <begin position="107"/>
        <end position="126"/>
    </location>
</feature>
<protein>
    <submittedName>
        <fullName evidence="3">Glycosyltransferase family 39 protein</fullName>
        <ecNumber evidence="3">2.4.-.-</ecNumber>
    </submittedName>
</protein>
<dbReference type="Proteomes" id="UP001180489">
    <property type="component" value="Unassembled WGS sequence"/>
</dbReference>
<evidence type="ECO:0000256" key="2">
    <source>
        <dbReference type="SAM" id="Phobius"/>
    </source>
</evidence>
<feature type="transmembrane region" description="Helical" evidence="2">
    <location>
        <begin position="298"/>
        <end position="320"/>
    </location>
</feature>
<feature type="transmembrane region" description="Helical" evidence="2">
    <location>
        <begin position="133"/>
        <end position="151"/>
    </location>
</feature>
<keyword evidence="3" id="KW-0808">Transferase</keyword>
<dbReference type="EC" id="2.4.-.-" evidence="3"/>
<keyword evidence="2" id="KW-0472">Membrane</keyword>
<name>A0ABU2UR04_9ACTN</name>
<feature type="transmembrane region" description="Helical" evidence="2">
    <location>
        <begin position="240"/>
        <end position="260"/>
    </location>
</feature>
<keyword evidence="2" id="KW-1133">Transmembrane helix</keyword>
<proteinExistence type="predicted"/>
<gene>
    <name evidence="3" type="ORF">RM863_25795</name>
</gene>
<feature type="transmembrane region" description="Helical" evidence="2">
    <location>
        <begin position="444"/>
        <end position="467"/>
    </location>
</feature>
<evidence type="ECO:0000256" key="1">
    <source>
        <dbReference type="SAM" id="MobiDB-lite"/>
    </source>
</evidence>
<evidence type="ECO:0000313" key="3">
    <source>
        <dbReference type="EMBL" id="MDT0475543.1"/>
    </source>
</evidence>